<organism evidence="1 2">
    <name type="scientific">Parelaphostrongylus tenuis</name>
    <name type="common">Meningeal worm</name>
    <dbReference type="NCBI Taxonomy" id="148309"/>
    <lineage>
        <taxon>Eukaryota</taxon>
        <taxon>Metazoa</taxon>
        <taxon>Ecdysozoa</taxon>
        <taxon>Nematoda</taxon>
        <taxon>Chromadorea</taxon>
        <taxon>Rhabditida</taxon>
        <taxon>Rhabditina</taxon>
        <taxon>Rhabditomorpha</taxon>
        <taxon>Strongyloidea</taxon>
        <taxon>Metastrongylidae</taxon>
        <taxon>Parelaphostrongylus</taxon>
    </lineage>
</organism>
<comment type="caution">
    <text evidence="1">The sequence shown here is derived from an EMBL/GenBank/DDBJ whole genome shotgun (WGS) entry which is preliminary data.</text>
</comment>
<accession>A0AAD5R3H4</accession>
<reference evidence="1" key="1">
    <citation type="submission" date="2021-06" db="EMBL/GenBank/DDBJ databases">
        <title>Parelaphostrongylus tenuis whole genome reference sequence.</title>
        <authorList>
            <person name="Garwood T.J."/>
            <person name="Larsen P.A."/>
            <person name="Fountain-Jones N.M."/>
            <person name="Garbe J.R."/>
            <person name="Macchietto M.G."/>
            <person name="Kania S.A."/>
            <person name="Gerhold R.W."/>
            <person name="Richards J.E."/>
            <person name="Wolf T.M."/>
        </authorList>
    </citation>
    <scope>NUCLEOTIDE SEQUENCE</scope>
    <source>
        <strain evidence="1">MNPRO001-30</strain>
        <tissue evidence="1">Meninges</tissue>
    </source>
</reference>
<gene>
    <name evidence="1" type="ORF">KIN20_030285</name>
</gene>
<proteinExistence type="predicted"/>
<dbReference type="AlphaFoldDB" id="A0AAD5R3H4"/>
<evidence type="ECO:0000313" key="2">
    <source>
        <dbReference type="Proteomes" id="UP001196413"/>
    </source>
</evidence>
<evidence type="ECO:0000313" key="1">
    <source>
        <dbReference type="EMBL" id="KAJ1368925.1"/>
    </source>
</evidence>
<dbReference type="EMBL" id="JAHQIW010006355">
    <property type="protein sequence ID" value="KAJ1368925.1"/>
    <property type="molecule type" value="Genomic_DNA"/>
</dbReference>
<name>A0AAD5R3H4_PARTN</name>
<protein>
    <submittedName>
        <fullName evidence="1">Uncharacterized protein</fullName>
    </submittedName>
</protein>
<keyword evidence="2" id="KW-1185">Reference proteome</keyword>
<dbReference type="Proteomes" id="UP001196413">
    <property type="component" value="Unassembled WGS sequence"/>
</dbReference>
<sequence>MLTNRKWCLLHTSVAPSICAGPDLHLLRAKIRFSRTLEKKSCHRSRRNCQAVYCEDIFNEILSNHDWQMKEDPTEEYKRLIKELKSYAESALTTPTRSTDRISTTTKALLENWRKLRHNSNAIHLVRLIIEFGYIKALQKDLKRYRHKKLLEAAQKDLLPVVLLIVE</sequence>